<protein>
    <submittedName>
        <fullName evidence="8">ABC transporter permease</fullName>
    </submittedName>
</protein>
<evidence type="ECO:0000256" key="6">
    <source>
        <dbReference type="SAM" id="Phobius"/>
    </source>
</evidence>
<keyword evidence="2" id="KW-1003">Cell membrane</keyword>
<dbReference type="RefSeq" id="WP_191729902.1">
    <property type="nucleotide sequence ID" value="NZ_JACSQJ010000007.1"/>
</dbReference>
<keyword evidence="4 6" id="KW-1133">Transmembrane helix</keyword>
<proteinExistence type="predicted"/>
<evidence type="ECO:0000256" key="2">
    <source>
        <dbReference type="ARBA" id="ARBA00022475"/>
    </source>
</evidence>
<dbReference type="PANTHER" id="PTHR30294">
    <property type="entry name" value="MEMBRANE COMPONENT OF ABC TRANSPORTER YHHJ-RELATED"/>
    <property type="match status" value="1"/>
</dbReference>
<keyword evidence="9" id="KW-1185">Reference proteome</keyword>
<evidence type="ECO:0000313" key="8">
    <source>
        <dbReference type="EMBL" id="MBD7988728.1"/>
    </source>
</evidence>
<accession>A0ABR8UL20</accession>
<evidence type="ECO:0000256" key="1">
    <source>
        <dbReference type="ARBA" id="ARBA00004651"/>
    </source>
</evidence>
<dbReference type="EMBL" id="JACSQJ010000007">
    <property type="protein sequence ID" value="MBD7988728.1"/>
    <property type="molecule type" value="Genomic_DNA"/>
</dbReference>
<reference evidence="8 9" key="1">
    <citation type="submission" date="2020-08" db="EMBL/GenBank/DDBJ databases">
        <title>A Genomic Blueprint of the Chicken Gut Microbiome.</title>
        <authorList>
            <person name="Gilroy R."/>
            <person name="Ravi A."/>
            <person name="Getino M."/>
            <person name="Pursley I."/>
            <person name="Horton D.L."/>
            <person name="Alikhan N.-F."/>
            <person name="Baker D."/>
            <person name="Gharbi K."/>
            <person name="Hall N."/>
            <person name="Watson M."/>
            <person name="Adriaenssens E.M."/>
            <person name="Foster-Nyarko E."/>
            <person name="Jarju S."/>
            <person name="Secka A."/>
            <person name="Antonio M."/>
            <person name="Oren A."/>
            <person name="Chaudhuri R."/>
            <person name="La Ragione R.M."/>
            <person name="Hildebrand F."/>
            <person name="Pallen M.J."/>
        </authorList>
    </citation>
    <scope>NUCLEOTIDE SEQUENCE [LARGE SCALE GENOMIC DNA]</scope>
    <source>
        <strain evidence="8 9">Sa2BVA3</strain>
    </source>
</reference>
<sequence>MAATLTRPTAREAFVRSALRECARLRADPWDLALATWVPLLALALLAWMFSAGVPRELPVAVVDHDNSAVSRELVRRLDAVPGLRVAARPADLTQAWSEVRAVRAFAVVHVPAGAERQVLRGGSAVVFAYYNASHQTAGQAALRGIGEAAQATSAHLVRREVARVGGAQAVRQPPLRVQATVLANAARSYEHFLLGLLFPALLHLAACLAMVGALGRELRDGSAGTWLAGCGDRLLPAVAGKLAPYLLLFTAYGTLSLVWLAAIRGGVAGSAVLLVAAQAAMYLAYGGIALLLVGATRNMGTSLSLTGLYAGTSLAFSGATFPVQGAPLFAQAWSQLLPFTAYLKLQAQQLDLDAAWTASLSLLGTLLLFVLVAGGAGLRLYARGARDPASWGQR</sequence>
<evidence type="ECO:0000313" key="9">
    <source>
        <dbReference type="Proteomes" id="UP000647183"/>
    </source>
</evidence>
<feature type="transmembrane region" description="Helical" evidence="6">
    <location>
        <begin position="30"/>
        <end position="50"/>
    </location>
</feature>
<name>A0ABR8UL20_9GAMM</name>
<keyword evidence="5 6" id="KW-0472">Membrane</keyword>
<dbReference type="Gene3D" id="3.40.1710.10">
    <property type="entry name" value="abc type-2 transporter like domain"/>
    <property type="match status" value="1"/>
</dbReference>
<evidence type="ECO:0000259" key="7">
    <source>
        <dbReference type="Pfam" id="PF12698"/>
    </source>
</evidence>
<feature type="transmembrane region" description="Helical" evidence="6">
    <location>
        <begin position="269"/>
        <end position="296"/>
    </location>
</feature>
<keyword evidence="3 6" id="KW-0812">Transmembrane</keyword>
<comment type="subcellular location">
    <subcellularLocation>
        <location evidence="1">Cell membrane</location>
        <topology evidence="1">Multi-pass membrane protein</topology>
    </subcellularLocation>
</comment>
<evidence type="ECO:0000256" key="4">
    <source>
        <dbReference type="ARBA" id="ARBA00022989"/>
    </source>
</evidence>
<feature type="domain" description="ABC-2 type transporter transmembrane" evidence="7">
    <location>
        <begin position="32"/>
        <end position="374"/>
    </location>
</feature>
<dbReference type="PANTHER" id="PTHR30294:SF47">
    <property type="entry name" value="INNER MEMBRANE TRANSPORT PERMEASE YHHJ"/>
    <property type="match status" value="1"/>
</dbReference>
<dbReference type="Pfam" id="PF12698">
    <property type="entry name" value="ABC2_membrane_3"/>
    <property type="match status" value="1"/>
</dbReference>
<feature type="transmembrane region" description="Helical" evidence="6">
    <location>
        <begin position="193"/>
        <end position="215"/>
    </location>
</feature>
<dbReference type="InterPro" id="IPR013525">
    <property type="entry name" value="ABC2_TM"/>
</dbReference>
<organism evidence="8 9">
    <name type="scientific">Luteimonas colneyensis</name>
    <dbReference type="NCBI Taxonomy" id="2762230"/>
    <lineage>
        <taxon>Bacteria</taxon>
        <taxon>Pseudomonadati</taxon>
        <taxon>Pseudomonadota</taxon>
        <taxon>Gammaproteobacteria</taxon>
        <taxon>Lysobacterales</taxon>
        <taxon>Lysobacteraceae</taxon>
        <taxon>Luteimonas</taxon>
    </lineage>
</organism>
<evidence type="ECO:0000256" key="5">
    <source>
        <dbReference type="ARBA" id="ARBA00023136"/>
    </source>
</evidence>
<dbReference type="Proteomes" id="UP000647183">
    <property type="component" value="Unassembled WGS sequence"/>
</dbReference>
<feature type="transmembrane region" description="Helical" evidence="6">
    <location>
        <begin position="243"/>
        <end position="263"/>
    </location>
</feature>
<evidence type="ECO:0000256" key="3">
    <source>
        <dbReference type="ARBA" id="ARBA00022692"/>
    </source>
</evidence>
<dbReference type="InterPro" id="IPR051449">
    <property type="entry name" value="ABC-2_transporter_component"/>
</dbReference>
<gene>
    <name evidence="8" type="ORF">H9645_11890</name>
</gene>
<feature type="transmembrane region" description="Helical" evidence="6">
    <location>
        <begin position="355"/>
        <end position="379"/>
    </location>
</feature>
<comment type="caution">
    <text evidence="8">The sequence shown here is derived from an EMBL/GenBank/DDBJ whole genome shotgun (WGS) entry which is preliminary data.</text>
</comment>